<dbReference type="Proteomes" id="UP000298652">
    <property type="component" value="Chromosome 8"/>
</dbReference>
<evidence type="ECO:0000313" key="3">
    <source>
        <dbReference type="Proteomes" id="UP000298652"/>
    </source>
</evidence>
<organism evidence="2 3">
    <name type="scientific">Setaria viridis</name>
    <name type="common">Green bristlegrass</name>
    <name type="synonym">Setaria italica subsp. viridis</name>
    <dbReference type="NCBI Taxonomy" id="4556"/>
    <lineage>
        <taxon>Eukaryota</taxon>
        <taxon>Viridiplantae</taxon>
        <taxon>Streptophyta</taxon>
        <taxon>Embryophyta</taxon>
        <taxon>Tracheophyta</taxon>
        <taxon>Spermatophyta</taxon>
        <taxon>Magnoliopsida</taxon>
        <taxon>Liliopsida</taxon>
        <taxon>Poales</taxon>
        <taxon>Poaceae</taxon>
        <taxon>PACMAD clade</taxon>
        <taxon>Panicoideae</taxon>
        <taxon>Panicodae</taxon>
        <taxon>Paniceae</taxon>
        <taxon>Cenchrinae</taxon>
        <taxon>Setaria</taxon>
    </lineage>
</organism>
<dbReference type="EMBL" id="CM016559">
    <property type="protein sequence ID" value="TKW01505.1"/>
    <property type="molecule type" value="Genomic_DNA"/>
</dbReference>
<evidence type="ECO:0000256" key="1">
    <source>
        <dbReference type="SAM" id="SignalP"/>
    </source>
</evidence>
<feature type="chain" id="PRO_5020987144" evidence="1">
    <location>
        <begin position="25"/>
        <end position="42"/>
    </location>
</feature>
<keyword evidence="3" id="KW-1185">Reference proteome</keyword>
<dbReference type="Gramene" id="TKW01505">
    <property type="protein sequence ID" value="TKW01505"/>
    <property type="gene ID" value="SEVIR_8G185450v2"/>
</dbReference>
<protein>
    <submittedName>
        <fullName evidence="2">Uncharacterized protein</fullName>
    </submittedName>
</protein>
<sequence length="42" mass="4688">MLHLSHVKFFLALYILLNLSPILLESPETPICSGGRWILGPP</sequence>
<evidence type="ECO:0000313" key="2">
    <source>
        <dbReference type="EMBL" id="TKW01505.1"/>
    </source>
</evidence>
<reference evidence="2" key="1">
    <citation type="submission" date="2019-03" db="EMBL/GenBank/DDBJ databases">
        <title>WGS assembly of Setaria viridis.</title>
        <authorList>
            <person name="Huang P."/>
            <person name="Jenkins J."/>
            <person name="Grimwood J."/>
            <person name="Barry K."/>
            <person name="Healey A."/>
            <person name="Mamidi S."/>
            <person name="Sreedasyam A."/>
            <person name="Shu S."/>
            <person name="Feldman M."/>
            <person name="Wu J."/>
            <person name="Yu Y."/>
            <person name="Chen C."/>
            <person name="Johnson J."/>
            <person name="Rokhsar D."/>
            <person name="Baxter I."/>
            <person name="Schmutz J."/>
            <person name="Brutnell T."/>
            <person name="Kellogg E."/>
        </authorList>
    </citation>
    <scope>NUCLEOTIDE SEQUENCE [LARGE SCALE GENOMIC DNA]</scope>
</reference>
<name>A0A4U6TKH0_SETVI</name>
<dbReference type="AlphaFoldDB" id="A0A4U6TKH0"/>
<accession>A0A4U6TKH0</accession>
<proteinExistence type="predicted"/>
<gene>
    <name evidence="2" type="ORF">SEVIR_8G185450v2</name>
</gene>
<feature type="signal peptide" evidence="1">
    <location>
        <begin position="1"/>
        <end position="24"/>
    </location>
</feature>
<keyword evidence="1" id="KW-0732">Signal</keyword>